<comment type="caution">
    <text evidence="10">Lacks conserved residue(s) required for the propagation of feature annotation.</text>
</comment>
<evidence type="ECO:0000313" key="11">
    <source>
        <dbReference type="EMBL" id="EEH57901.1"/>
    </source>
</evidence>
<keyword evidence="6 10" id="KW-0812">Transmembrane</keyword>
<keyword evidence="5 10" id="KW-0808">Transferase</keyword>
<evidence type="ECO:0000256" key="7">
    <source>
        <dbReference type="ARBA" id="ARBA00022824"/>
    </source>
</evidence>
<name>C1MPF5_MICPC</name>
<organism evidence="12">
    <name type="scientific">Micromonas pusilla (strain CCMP1545)</name>
    <name type="common">Picoplanktonic green alga</name>
    <dbReference type="NCBI Taxonomy" id="564608"/>
    <lineage>
        <taxon>Eukaryota</taxon>
        <taxon>Viridiplantae</taxon>
        <taxon>Chlorophyta</taxon>
        <taxon>Mamiellophyceae</taxon>
        <taxon>Mamiellales</taxon>
        <taxon>Mamiellaceae</taxon>
        <taxon>Micromonas</taxon>
    </lineage>
</organism>
<protein>
    <recommendedName>
        <fullName evidence="10">Alpha-1,3-glucosyltransferase</fullName>
        <ecNumber evidence="10">2.4.1.-</ecNumber>
    </recommendedName>
</protein>
<dbReference type="OMA" id="YHSTDFD"/>
<dbReference type="STRING" id="564608.C1MPF5"/>
<dbReference type="GO" id="GO:0042283">
    <property type="term" value="F:dolichyl pyrophosphate Glc1Man9GlcNAc2 alpha-1,3-glucosyltransferase activity"/>
    <property type="evidence" value="ECO:0007669"/>
    <property type="project" value="TreeGrafter"/>
</dbReference>
<dbReference type="UniPathway" id="UPA00378"/>
<dbReference type="OrthoDB" id="1689333at2759"/>
<dbReference type="KEGG" id="mpp:MICPUCDRAFT_32727"/>
<comment type="similarity">
    <text evidence="3 10">Belongs to the ALG6/ALG8 glucosyltransferase family.</text>
</comment>
<feature type="transmembrane region" description="Helical" evidence="10">
    <location>
        <begin position="203"/>
        <end position="229"/>
    </location>
</feature>
<evidence type="ECO:0000256" key="6">
    <source>
        <dbReference type="ARBA" id="ARBA00022692"/>
    </source>
</evidence>
<evidence type="ECO:0000256" key="5">
    <source>
        <dbReference type="ARBA" id="ARBA00022679"/>
    </source>
</evidence>
<dbReference type="GO" id="GO:0006487">
    <property type="term" value="P:protein N-linked glycosylation"/>
    <property type="evidence" value="ECO:0007669"/>
    <property type="project" value="TreeGrafter"/>
</dbReference>
<reference evidence="11 12" key="1">
    <citation type="journal article" date="2009" name="Science">
        <title>Green evolution and dynamic adaptations revealed by genomes of the marine picoeukaryotes Micromonas.</title>
        <authorList>
            <person name="Worden A.Z."/>
            <person name="Lee J.H."/>
            <person name="Mock T."/>
            <person name="Rouze P."/>
            <person name="Simmons M.P."/>
            <person name="Aerts A.L."/>
            <person name="Allen A.E."/>
            <person name="Cuvelier M.L."/>
            <person name="Derelle E."/>
            <person name="Everett M.V."/>
            <person name="Foulon E."/>
            <person name="Grimwood J."/>
            <person name="Gundlach H."/>
            <person name="Henrissat B."/>
            <person name="Napoli C."/>
            <person name="McDonald S.M."/>
            <person name="Parker M.S."/>
            <person name="Rombauts S."/>
            <person name="Salamov A."/>
            <person name="Von Dassow P."/>
            <person name="Badger J.H."/>
            <person name="Coutinho P.M."/>
            <person name="Demir E."/>
            <person name="Dubchak I."/>
            <person name="Gentemann C."/>
            <person name="Eikrem W."/>
            <person name="Gready J.E."/>
            <person name="John U."/>
            <person name="Lanier W."/>
            <person name="Lindquist E.A."/>
            <person name="Lucas S."/>
            <person name="Mayer K.F."/>
            <person name="Moreau H."/>
            <person name="Not F."/>
            <person name="Otillar R."/>
            <person name="Panaud O."/>
            <person name="Pangilinan J."/>
            <person name="Paulsen I."/>
            <person name="Piegu B."/>
            <person name="Poliakov A."/>
            <person name="Robbens S."/>
            <person name="Schmutz J."/>
            <person name="Toulza E."/>
            <person name="Wyss T."/>
            <person name="Zelensky A."/>
            <person name="Zhou K."/>
            <person name="Armbrust E.V."/>
            <person name="Bhattacharya D."/>
            <person name="Goodenough U.W."/>
            <person name="Van de Peer Y."/>
            <person name="Grigoriev I.V."/>
        </authorList>
    </citation>
    <scope>NUCLEOTIDE SEQUENCE [LARGE SCALE GENOMIC DNA]</scope>
    <source>
        <strain evidence="11 12">CCMP1545</strain>
    </source>
</reference>
<dbReference type="GeneID" id="9683055"/>
<evidence type="ECO:0000256" key="3">
    <source>
        <dbReference type="ARBA" id="ARBA00008715"/>
    </source>
</evidence>
<evidence type="ECO:0000256" key="8">
    <source>
        <dbReference type="ARBA" id="ARBA00022989"/>
    </source>
</evidence>
<evidence type="ECO:0000256" key="1">
    <source>
        <dbReference type="ARBA" id="ARBA00004477"/>
    </source>
</evidence>
<dbReference type="eggNOG" id="KOG2576">
    <property type="taxonomic scope" value="Eukaryota"/>
</dbReference>
<evidence type="ECO:0000256" key="10">
    <source>
        <dbReference type="RuleBase" id="RU363110"/>
    </source>
</evidence>
<comment type="pathway">
    <text evidence="2 10">Protein modification; protein glycosylation.</text>
</comment>
<dbReference type="EMBL" id="GG663738">
    <property type="protein sequence ID" value="EEH57901.1"/>
    <property type="molecule type" value="Genomic_DNA"/>
</dbReference>
<accession>C1MPF5</accession>
<dbReference type="RefSeq" id="XP_003057950.1">
    <property type="nucleotide sequence ID" value="XM_003057904.1"/>
</dbReference>
<keyword evidence="4 10" id="KW-0328">Glycosyltransferase</keyword>
<evidence type="ECO:0000313" key="12">
    <source>
        <dbReference type="Proteomes" id="UP000001876"/>
    </source>
</evidence>
<keyword evidence="9 10" id="KW-0472">Membrane</keyword>
<evidence type="ECO:0000256" key="2">
    <source>
        <dbReference type="ARBA" id="ARBA00004922"/>
    </source>
</evidence>
<dbReference type="AlphaFoldDB" id="C1MPF5"/>
<dbReference type="Pfam" id="PF03155">
    <property type="entry name" value="Alg6_Alg8"/>
    <property type="match status" value="1"/>
</dbReference>
<keyword evidence="8 10" id="KW-1133">Transmembrane helix</keyword>
<keyword evidence="7 10" id="KW-0256">Endoplasmic reticulum</keyword>
<dbReference type="InterPro" id="IPR004856">
    <property type="entry name" value="Glyco_trans_ALG6/ALG8"/>
</dbReference>
<dbReference type="EC" id="2.4.1.-" evidence="10"/>
<proteinExistence type="inferred from homology"/>
<feature type="transmembrane region" description="Helical" evidence="10">
    <location>
        <begin position="166"/>
        <end position="182"/>
    </location>
</feature>
<keyword evidence="12" id="KW-1185">Reference proteome</keyword>
<evidence type="ECO:0000256" key="4">
    <source>
        <dbReference type="ARBA" id="ARBA00022676"/>
    </source>
</evidence>
<evidence type="ECO:0000256" key="9">
    <source>
        <dbReference type="ARBA" id="ARBA00023136"/>
    </source>
</evidence>
<dbReference type="PANTHER" id="PTHR12413:SF2">
    <property type="entry name" value="DOLICHYL PYROPHOSPHATE GLC1MAN9GLCNAC2 ALPHA-1,3-GLUCOSYLTRANSFERASE-RELATED"/>
    <property type="match status" value="1"/>
</dbReference>
<comment type="subcellular location">
    <subcellularLocation>
        <location evidence="1 10">Endoplasmic reticulum membrane</location>
        <topology evidence="1 10">Multi-pass membrane protein</topology>
    </subcellularLocation>
</comment>
<sequence length="500" mass="53467">MGPALEPEASEASPAASGARVAAPYVRAFLFITSLKLLLVPCYKSTDFEVHRNWLAVCSRPVSRWYVDATSEWTLDYPPLFGWFARLVSIAARRVDPGMLTLSSAPYDSPATTTFMRCSVIASDALLAAGAFAWTNGRGRQRQRAIATILVLLNPGLLLVDHVHFQYNGALFGLLSCALAAVRARRPVLAAALFSALVHAKHFAAVAIAVTAASFGPVVASGTFSAMLARLFPFGRGLSHAYWAPNAWALYNFTDKCLAAAARKLGVGATDAPKAHLVGGMAGHGGTGAQTHAVLPTITPGMTFALTALFSAPALAAHWRAALRVLSHATLCAFTFGWHVHEKASLMATIPLALALAADADSAGRAGEFWLLSTTSSYALSPLLFQPREWPIKILVLLIGAIVSRRVLETVVEDKARAEGVADADGGGEEWTLLRSTSHRAYVVYGLPALELYVSVGHRLVFGEDALEFLPLMLTSTYCAVGVVGVFAKQWIAYVREVFE</sequence>
<gene>
    <name evidence="11" type="ORF">MICPUCDRAFT_32727</name>
</gene>
<dbReference type="Proteomes" id="UP000001876">
    <property type="component" value="Unassembled WGS sequence"/>
</dbReference>
<dbReference type="GO" id="GO:0005789">
    <property type="term" value="C:endoplasmic reticulum membrane"/>
    <property type="evidence" value="ECO:0007669"/>
    <property type="project" value="UniProtKB-SubCell"/>
</dbReference>
<dbReference type="PANTHER" id="PTHR12413">
    <property type="entry name" value="DOLICHYL GLYCOSYLTRANSFERASE"/>
    <property type="match status" value="1"/>
</dbReference>